<reference evidence="1" key="1">
    <citation type="journal article" date="2014" name="Int. J. Syst. Evol. Microbiol.">
        <title>Complete genome sequence of Corynebacterium casei LMG S-19264T (=DSM 44701T), isolated from a smear-ripened cheese.</title>
        <authorList>
            <consortium name="US DOE Joint Genome Institute (JGI-PGF)"/>
            <person name="Walter F."/>
            <person name="Albersmeier A."/>
            <person name="Kalinowski J."/>
            <person name="Ruckert C."/>
        </authorList>
    </citation>
    <scope>NUCLEOTIDE SEQUENCE</scope>
    <source>
        <strain evidence="1">KCTC 12113</strain>
    </source>
</reference>
<dbReference type="RefSeq" id="WP_051315703.1">
    <property type="nucleotide sequence ID" value="NZ_BMWP01000029.1"/>
</dbReference>
<gene>
    <name evidence="1" type="ORF">GCM10007383_33190</name>
</gene>
<proteinExistence type="predicted"/>
<evidence type="ECO:0008006" key="3">
    <source>
        <dbReference type="Google" id="ProtNLM"/>
    </source>
</evidence>
<sequence>MLKNKFILTTLYVVSVILLGSCDSYLDVNSNPNKPTNDNLPLEAKFPAALVSTVNQEVGQINKIGAFWGGYWGTNNDGANLYYDLKTYNGPGIRSQRDGIPVWENGFNNILYFKLIEEEAAAIGDVFYTGSAKIMQGWLFLRLVDFYNNIPFDQAASGNNHLNPTYESGQEVYEKSINLITDGILDVKASDMVPSMNHGDVLFGGNKDLWAKFGNTIKLRALIRQSEKVDQTYLQSEIESITKEGSGFLGPNEHALVNPGYLNTDGKLNPFWNNYYRDVQGNSTANHQNLRPTLYLVDKMKSRDDPRLSKIYQEVNGKINGVIFGNPDAGKPEYSRQNTSALKGPQENNGEATGLLHGIDQGSVLMTGFESQFLQAEAAYRGWIAGSITTYFQNGIRSSMDYLKVAETDALAYTETQLRNFEQSGTPLQLLIDQKWLALNSVSSIEAWNDYRRLGLPHFPGTAASGVSGRPLRLMYPETERGTNNAQVELQGLDLVTENKIWWMP</sequence>
<evidence type="ECO:0000313" key="1">
    <source>
        <dbReference type="EMBL" id="GGW46237.1"/>
    </source>
</evidence>
<keyword evidence="2" id="KW-1185">Reference proteome</keyword>
<protein>
    <recommendedName>
        <fullName evidence="3">SusD/RagB family nutrient-binding outer membrane lipoprotein</fullName>
    </recommendedName>
</protein>
<dbReference type="Proteomes" id="UP000634668">
    <property type="component" value="Unassembled WGS sequence"/>
</dbReference>
<accession>A0A918J606</accession>
<dbReference type="AlphaFoldDB" id="A0A918J606"/>
<reference evidence="1" key="2">
    <citation type="submission" date="2020-09" db="EMBL/GenBank/DDBJ databases">
        <authorList>
            <person name="Sun Q."/>
            <person name="Kim S."/>
        </authorList>
    </citation>
    <scope>NUCLEOTIDE SEQUENCE</scope>
    <source>
        <strain evidence="1">KCTC 12113</strain>
    </source>
</reference>
<dbReference type="InterPro" id="IPR011990">
    <property type="entry name" value="TPR-like_helical_dom_sf"/>
</dbReference>
<comment type="caution">
    <text evidence="1">The sequence shown here is derived from an EMBL/GenBank/DDBJ whole genome shotgun (WGS) entry which is preliminary data.</text>
</comment>
<evidence type="ECO:0000313" key="2">
    <source>
        <dbReference type="Proteomes" id="UP000634668"/>
    </source>
</evidence>
<dbReference type="Gene3D" id="1.25.40.390">
    <property type="match status" value="1"/>
</dbReference>
<dbReference type="EMBL" id="BMWP01000029">
    <property type="protein sequence ID" value="GGW46237.1"/>
    <property type="molecule type" value="Genomic_DNA"/>
</dbReference>
<name>A0A918J606_9FLAO</name>
<organism evidence="1 2">
    <name type="scientific">Arenibacter certesii</name>
    <dbReference type="NCBI Taxonomy" id="228955"/>
    <lineage>
        <taxon>Bacteria</taxon>
        <taxon>Pseudomonadati</taxon>
        <taxon>Bacteroidota</taxon>
        <taxon>Flavobacteriia</taxon>
        <taxon>Flavobacteriales</taxon>
        <taxon>Flavobacteriaceae</taxon>
        <taxon>Arenibacter</taxon>
    </lineage>
</organism>
<dbReference type="SUPFAM" id="SSF48452">
    <property type="entry name" value="TPR-like"/>
    <property type="match status" value="1"/>
</dbReference>
<dbReference type="InterPro" id="IPR041662">
    <property type="entry name" value="SusD-like_2"/>
</dbReference>
<dbReference type="PROSITE" id="PS51257">
    <property type="entry name" value="PROKAR_LIPOPROTEIN"/>
    <property type="match status" value="1"/>
</dbReference>
<dbReference type="Pfam" id="PF12771">
    <property type="entry name" value="SusD-like_2"/>
    <property type="match status" value="1"/>
</dbReference>